<protein>
    <submittedName>
        <fullName evidence="2">ATP-dependent endonuclease</fullName>
    </submittedName>
</protein>
<sequence>MFFADKAVLIEGTTERLLLPRMIKIIDQWQPDGKKLGNQYVSVMEVGGAYAHIFFDLLEFLELRALVITDIDTVTRNAAGRYEACQVRHGQRTSNACIKKWFDKPEVEPAHLLAADDASKTVGKLRLAFQQPEADEGPCGRSFEDAFMLANATLYPFSGASVEEREAQAWSEAKDVKERSKNNLRKFVI</sequence>
<evidence type="ECO:0000313" key="3">
    <source>
        <dbReference type="Proteomes" id="UP000706151"/>
    </source>
</evidence>
<keyword evidence="2" id="KW-0255">Endonuclease</keyword>
<keyword evidence="2" id="KW-0378">Hydrolase</keyword>
<name>A0A935TDF0_9PROT</name>
<comment type="caution">
    <text evidence="2">The sequence shown here is derived from an EMBL/GenBank/DDBJ whole genome shotgun (WGS) entry which is preliminary data.</text>
</comment>
<dbReference type="EMBL" id="JADJOT010000010">
    <property type="protein sequence ID" value="MBK7955337.1"/>
    <property type="molecule type" value="Genomic_DNA"/>
</dbReference>
<evidence type="ECO:0000313" key="2">
    <source>
        <dbReference type="EMBL" id="MBK7955337.1"/>
    </source>
</evidence>
<dbReference type="Proteomes" id="UP000706151">
    <property type="component" value="Unassembled WGS sequence"/>
</dbReference>
<organism evidence="2 3">
    <name type="scientific">Candidatus Accumulibacter affinis</name>
    <dbReference type="NCBI Taxonomy" id="2954384"/>
    <lineage>
        <taxon>Bacteria</taxon>
        <taxon>Pseudomonadati</taxon>
        <taxon>Pseudomonadota</taxon>
        <taxon>Betaproteobacteria</taxon>
        <taxon>Candidatus Accumulibacter</taxon>
    </lineage>
</organism>
<reference evidence="2 3" key="1">
    <citation type="submission" date="2020-10" db="EMBL/GenBank/DDBJ databases">
        <title>Connecting structure to function with the recovery of over 1000 high-quality activated sludge metagenome-assembled genomes encoding full-length rRNA genes using long-read sequencing.</title>
        <authorList>
            <person name="Singleton C.M."/>
            <person name="Petriglieri F."/>
            <person name="Kristensen J.M."/>
            <person name="Kirkegaard R.H."/>
            <person name="Michaelsen T.Y."/>
            <person name="Andersen M.H."/>
            <person name="Karst S.M."/>
            <person name="Dueholm M.S."/>
            <person name="Nielsen P.H."/>
            <person name="Albertsen M."/>
        </authorList>
    </citation>
    <scope>NUCLEOTIDE SEQUENCE [LARGE SCALE GENOMIC DNA]</scope>
    <source>
        <strain evidence="2">Fred_18-Q3-R57-64_BAT3C.720</strain>
    </source>
</reference>
<accession>A0A935TDF0</accession>
<dbReference type="Pfam" id="PF20469">
    <property type="entry name" value="OLD-like_TOPRIM"/>
    <property type="match status" value="1"/>
</dbReference>
<dbReference type="CDD" id="cd01026">
    <property type="entry name" value="TOPRIM_OLD"/>
    <property type="match status" value="1"/>
</dbReference>
<evidence type="ECO:0000259" key="1">
    <source>
        <dbReference type="Pfam" id="PF20469"/>
    </source>
</evidence>
<proteinExistence type="predicted"/>
<feature type="domain" description="OLD protein-like TOPRIM" evidence="1">
    <location>
        <begin position="2"/>
        <end position="72"/>
    </location>
</feature>
<dbReference type="GO" id="GO:0004519">
    <property type="term" value="F:endonuclease activity"/>
    <property type="evidence" value="ECO:0007669"/>
    <property type="project" value="UniProtKB-KW"/>
</dbReference>
<dbReference type="AlphaFoldDB" id="A0A935TDF0"/>
<keyword evidence="2" id="KW-0540">Nuclease</keyword>
<gene>
    <name evidence="2" type="ORF">IPK02_16065</name>
</gene>
<dbReference type="InterPro" id="IPR034139">
    <property type="entry name" value="TOPRIM_OLD"/>
</dbReference>